<protein>
    <recommendedName>
        <fullName evidence="4">Secreted protein</fullName>
    </recommendedName>
</protein>
<evidence type="ECO:0000313" key="2">
    <source>
        <dbReference type="EMBL" id="MEB3962709.1"/>
    </source>
</evidence>
<organism evidence="2 3">
    <name type="scientific">Streptomyces kunmingensis</name>
    <dbReference type="NCBI Taxonomy" id="68225"/>
    <lineage>
        <taxon>Bacteria</taxon>
        <taxon>Bacillati</taxon>
        <taxon>Actinomycetota</taxon>
        <taxon>Actinomycetes</taxon>
        <taxon>Kitasatosporales</taxon>
        <taxon>Streptomycetaceae</taxon>
        <taxon>Streptomyces</taxon>
    </lineage>
</organism>
<proteinExistence type="predicted"/>
<sequence>MRKRHMVAGGFFAGVLAVGLAGSPASAADGLQRTTDTSVGPDPSKVTCVEQAFVGDACFQPHGEWFWLQDTHAEGEPVAIEWDYRGIGGPRSGVIYNDRGVAAGWTNLNKSFDESGHVTFSVCNIDLNTKELSWCSLPVWSITGGG</sequence>
<accession>A0ABU6CDB3</accession>
<feature type="chain" id="PRO_5045097446" description="Secreted protein" evidence="1">
    <location>
        <begin position="28"/>
        <end position="146"/>
    </location>
</feature>
<gene>
    <name evidence="2" type="ORF">OKJ48_21015</name>
</gene>
<comment type="caution">
    <text evidence="2">The sequence shown here is derived from an EMBL/GenBank/DDBJ whole genome shotgun (WGS) entry which is preliminary data.</text>
</comment>
<name>A0ABU6CDB3_9ACTN</name>
<keyword evidence="1" id="KW-0732">Signal</keyword>
<dbReference type="EMBL" id="JAOZYB010000168">
    <property type="protein sequence ID" value="MEB3962709.1"/>
    <property type="molecule type" value="Genomic_DNA"/>
</dbReference>
<dbReference type="RefSeq" id="WP_324770295.1">
    <property type="nucleotide sequence ID" value="NZ_BAAATS010000067.1"/>
</dbReference>
<dbReference type="Proteomes" id="UP001352223">
    <property type="component" value="Unassembled WGS sequence"/>
</dbReference>
<evidence type="ECO:0000313" key="3">
    <source>
        <dbReference type="Proteomes" id="UP001352223"/>
    </source>
</evidence>
<feature type="signal peptide" evidence="1">
    <location>
        <begin position="1"/>
        <end position="27"/>
    </location>
</feature>
<reference evidence="2 3" key="1">
    <citation type="submission" date="2022-10" db="EMBL/GenBank/DDBJ databases">
        <authorList>
            <person name="Xie J."/>
            <person name="Shen N."/>
        </authorList>
    </citation>
    <scope>NUCLEOTIDE SEQUENCE [LARGE SCALE GENOMIC DNA]</scope>
    <source>
        <strain evidence="2 3">DSM 41681</strain>
    </source>
</reference>
<evidence type="ECO:0000256" key="1">
    <source>
        <dbReference type="SAM" id="SignalP"/>
    </source>
</evidence>
<keyword evidence="3" id="KW-1185">Reference proteome</keyword>
<evidence type="ECO:0008006" key="4">
    <source>
        <dbReference type="Google" id="ProtNLM"/>
    </source>
</evidence>